<feature type="compositionally biased region" description="Polar residues" evidence="1">
    <location>
        <begin position="107"/>
        <end position="120"/>
    </location>
</feature>
<reference evidence="2 3" key="1">
    <citation type="submission" date="2020-01" db="EMBL/GenBank/DDBJ databases">
        <title>Aspergillus terreus IFO 6365 whole genome shotgun sequence.</title>
        <authorList>
            <person name="Kanamasa S."/>
            <person name="Takahashi H."/>
        </authorList>
    </citation>
    <scope>NUCLEOTIDE SEQUENCE [LARGE SCALE GENOMIC DNA]</scope>
    <source>
        <strain evidence="2 3">IFO 6365</strain>
    </source>
</reference>
<proteinExistence type="predicted"/>
<evidence type="ECO:0000313" key="3">
    <source>
        <dbReference type="Proteomes" id="UP000452235"/>
    </source>
</evidence>
<keyword evidence="3" id="KW-1185">Reference proteome</keyword>
<evidence type="ECO:0000256" key="1">
    <source>
        <dbReference type="SAM" id="MobiDB-lite"/>
    </source>
</evidence>
<dbReference type="OrthoDB" id="3557758at2759"/>
<sequence>MEANRRWVQGYTDPDDEFEDEPPVLSDSYSSRVIDLVIQYEQQSGRPYTGPGAAWVAEAKAARQAHDGQLSSAVSQAAHVAENQPPRGICYDVLHDKVEMSIPLQATEPNRQAPQSNPKQGSPRWVQEPSGRPKPSPIKSAHAEEAKVSLVQRPKKGQENVTTCREVKSTKDVPVPTSDAPSEDTRDSFATNFGAKRQVNDFTKVTEAQPRQYWLGRLVTLINAFHYEDSFHHPDIATGFSMLSSYSRPLGDASSKPSLYRTKRAFMVLENECVTDEAAASLCEFRDEYIRHYGDRWME</sequence>
<gene>
    <name evidence="2" type="ORF">ATEIFO6365_0002101300</name>
</gene>
<dbReference type="Proteomes" id="UP000452235">
    <property type="component" value="Unassembled WGS sequence"/>
</dbReference>
<comment type="caution">
    <text evidence="2">The sequence shown here is derived from an EMBL/GenBank/DDBJ whole genome shotgun (WGS) entry which is preliminary data.</text>
</comment>
<protein>
    <submittedName>
        <fullName evidence="2">Uncharacterized protein</fullName>
    </submittedName>
</protein>
<feature type="region of interest" description="Disordered" evidence="1">
    <location>
        <begin position="106"/>
        <end position="188"/>
    </location>
</feature>
<accession>A0A5M3YZN8</accession>
<dbReference type="AlphaFoldDB" id="A0A5M3YZN8"/>
<organism evidence="2 3">
    <name type="scientific">Aspergillus terreus</name>
    <dbReference type="NCBI Taxonomy" id="33178"/>
    <lineage>
        <taxon>Eukaryota</taxon>
        <taxon>Fungi</taxon>
        <taxon>Dikarya</taxon>
        <taxon>Ascomycota</taxon>
        <taxon>Pezizomycotina</taxon>
        <taxon>Eurotiomycetes</taxon>
        <taxon>Eurotiomycetidae</taxon>
        <taxon>Eurotiales</taxon>
        <taxon>Aspergillaceae</taxon>
        <taxon>Aspergillus</taxon>
        <taxon>Aspergillus subgen. Circumdati</taxon>
    </lineage>
</organism>
<evidence type="ECO:0000313" key="2">
    <source>
        <dbReference type="EMBL" id="GFF13902.1"/>
    </source>
</evidence>
<feature type="region of interest" description="Disordered" evidence="1">
    <location>
        <begin position="1"/>
        <end position="26"/>
    </location>
</feature>
<dbReference type="VEuPathDB" id="FungiDB:ATEG_02733"/>
<feature type="compositionally biased region" description="Acidic residues" evidence="1">
    <location>
        <begin position="13"/>
        <end position="22"/>
    </location>
</feature>
<dbReference type="EMBL" id="BLJY01000002">
    <property type="protein sequence ID" value="GFF13902.1"/>
    <property type="molecule type" value="Genomic_DNA"/>
</dbReference>
<name>A0A5M3YZN8_ASPTE</name>